<comment type="similarity">
    <text evidence="2 6">Belongs to the peroxisomal membrane protein PXMP2/4 family.</text>
</comment>
<organism evidence="8 9">
    <name type="scientific">Coniosporium apollinis (strain CBS 100218)</name>
    <name type="common">Rock-inhabiting black yeast</name>
    <dbReference type="NCBI Taxonomy" id="1168221"/>
    <lineage>
        <taxon>Eukaryota</taxon>
        <taxon>Fungi</taxon>
        <taxon>Dikarya</taxon>
        <taxon>Ascomycota</taxon>
        <taxon>Pezizomycotina</taxon>
        <taxon>Dothideomycetes</taxon>
        <taxon>Dothideomycetes incertae sedis</taxon>
        <taxon>Coniosporium</taxon>
    </lineage>
</organism>
<feature type="compositionally biased region" description="Basic residues" evidence="7">
    <location>
        <begin position="11"/>
        <end position="29"/>
    </location>
</feature>
<name>R7YUK0_CONA1</name>
<dbReference type="RefSeq" id="XP_007780894.1">
    <property type="nucleotide sequence ID" value="XM_007782704.1"/>
</dbReference>
<evidence type="ECO:0000313" key="8">
    <source>
        <dbReference type="EMBL" id="EON65577.1"/>
    </source>
</evidence>
<evidence type="ECO:0000256" key="3">
    <source>
        <dbReference type="ARBA" id="ARBA00022692"/>
    </source>
</evidence>
<feature type="region of interest" description="Disordered" evidence="7">
    <location>
        <begin position="1"/>
        <end position="48"/>
    </location>
</feature>
<feature type="region of interest" description="Disordered" evidence="7">
    <location>
        <begin position="258"/>
        <end position="279"/>
    </location>
</feature>
<feature type="compositionally biased region" description="Polar residues" evidence="7">
    <location>
        <begin position="30"/>
        <end position="47"/>
    </location>
</feature>
<dbReference type="eggNOG" id="KOG1944">
    <property type="taxonomic scope" value="Eukaryota"/>
</dbReference>
<sequence>MIAPGGASRPLLRRMLFHRPHPTRLKRPKSTSSPHHADSPSSETPTPRTIPGPIWLWLEPLASPFHAYGRMQNRSPYVTQLFSTLIIYFLGDLSAQSFSRPQAPASTSSSGSKSEGALDWYDPLRAVRALTIGGLAAIPGYHWFLWLGNNFNYRSKILSLGTKVVVNQIAFTPLFNCYFFAMQSALSGAGLREVAERVRNTVPTSWWNSWKVWPAVTAFSFAFVGREFRSIFAGVVAIGWQTYLSMLNQRAAEAEGMGKGKDVKHVAQPRKAARSAAAA</sequence>
<evidence type="ECO:0000256" key="5">
    <source>
        <dbReference type="ARBA" id="ARBA00023136"/>
    </source>
</evidence>
<keyword evidence="3" id="KW-0812">Transmembrane</keyword>
<evidence type="ECO:0000256" key="2">
    <source>
        <dbReference type="ARBA" id="ARBA00006824"/>
    </source>
</evidence>
<evidence type="ECO:0000256" key="1">
    <source>
        <dbReference type="ARBA" id="ARBA00004141"/>
    </source>
</evidence>
<dbReference type="InterPro" id="IPR007248">
    <property type="entry name" value="Mpv17_PMP22"/>
</dbReference>
<protein>
    <submittedName>
        <fullName evidence="8">Uncharacterized protein</fullName>
    </submittedName>
</protein>
<evidence type="ECO:0000256" key="6">
    <source>
        <dbReference type="RuleBase" id="RU363053"/>
    </source>
</evidence>
<comment type="subcellular location">
    <subcellularLocation>
        <location evidence="1">Membrane</location>
        <topology evidence="1">Multi-pass membrane protein</topology>
    </subcellularLocation>
</comment>
<accession>R7YUK0</accession>
<dbReference type="OMA" id="FFSMQAL"/>
<keyword evidence="4" id="KW-1133">Transmembrane helix</keyword>
<dbReference type="Proteomes" id="UP000016924">
    <property type="component" value="Unassembled WGS sequence"/>
</dbReference>
<evidence type="ECO:0000256" key="4">
    <source>
        <dbReference type="ARBA" id="ARBA00022989"/>
    </source>
</evidence>
<dbReference type="STRING" id="1168221.R7YUK0"/>
<dbReference type="PANTHER" id="PTHR11266">
    <property type="entry name" value="PEROXISOMAL MEMBRANE PROTEIN 2, PXMP2 MPV17"/>
    <property type="match status" value="1"/>
</dbReference>
<dbReference type="GO" id="GO:0005739">
    <property type="term" value="C:mitochondrion"/>
    <property type="evidence" value="ECO:0007669"/>
    <property type="project" value="TreeGrafter"/>
</dbReference>
<gene>
    <name evidence="8" type="ORF">W97_04815</name>
</gene>
<dbReference type="GeneID" id="19902126"/>
<dbReference type="OrthoDB" id="430207at2759"/>
<evidence type="ECO:0000313" key="9">
    <source>
        <dbReference type="Proteomes" id="UP000016924"/>
    </source>
</evidence>
<dbReference type="EMBL" id="JH767574">
    <property type="protein sequence ID" value="EON65577.1"/>
    <property type="molecule type" value="Genomic_DNA"/>
</dbReference>
<evidence type="ECO:0000256" key="7">
    <source>
        <dbReference type="SAM" id="MobiDB-lite"/>
    </source>
</evidence>
<dbReference type="AlphaFoldDB" id="R7YUK0"/>
<dbReference type="HOGENOM" id="CLU_049109_10_2_1"/>
<dbReference type="GO" id="GO:0016020">
    <property type="term" value="C:membrane"/>
    <property type="evidence" value="ECO:0007669"/>
    <property type="project" value="UniProtKB-SubCell"/>
</dbReference>
<dbReference type="Pfam" id="PF04117">
    <property type="entry name" value="Mpv17_PMP22"/>
    <property type="match status" value="1"/>
</dbReference>
<dbReference type="PANTHER" id="PTHR11266:SF113">
    <property type="entry name" value="MEMBRANE PROTEIN, MPV17_PMP22 FAMILY, PUTATIVE (AFU_ORTHOLOGUE AFUA_1G13840)-RELATED"/>
    <property type="match status" value="1"/>
</dbReference>
<reference evidence="9" key="1">
    <citation type="submission" date="2012-06" db="EMBL/GenBank/DDBJ databases">
        <title>The genome sequence of Coniosporium apollinis CBS 100218.</title>
        <authorList>
            <consortium name="The Broad Institute Genome Sequencing Platform"/>
            <person name="Cuomo C."/>
            <person name="Gorbushina A."/>
            <person name="Noack S."/>
            <person name="Walker B."/>
            <person name="Young S.K."/>
            <person name="Zeng Q."/>
            <person name="Gargeya S."/>
            <person name="Fitzgerald M."/>
            <person name="Haas B."/>
            <person name="Abouelleil A."/>
            <person name="Alvarado L."/>
            <person name="Arachchi H.M."/>
            <person name="Berlin A.M."/>
            <person name="Chapman S.B."/>
            <person name="Goldberg J."/>
            <person name="Griggs A."/>
            <person name="Gujja S."/>
            <person name="Hansen M."/>
            <person name="Howarth C."/>
            <person name="Imamovic A."/>
            <person name="Larimer J."/>
            <person name="McCowan C."/>
            <person name="Montmayeur A."/>
            <person name="Murphy C."/>
            <person name="Neiman D."/>
            <person name="Pearson M."/>
            <person name="Priest M."/>
            <person name="Roberts A."/>
            <person name="Saif S."/>
            <person name="Shea T."/>
            <person name="Sisk P."/>
            <person name="Sykes S."/>
            <person name="Wortman J."/>
            <person name="Nusbaum C."/>
            <person name="Birren B."/>
        </authorList>
    </citation>
    <scope>NUCLEOTIDE SEQUENCE [LARGE SCALE GENOMIC DNA]</scope>
    <source>
        <strain evidence="9">CBS 100218</strain>
    </source>
</reference>
<keyword evidence="9" id="KW-1185">Reference proteome</keyword>
<keyword evidence="5" id="KW-0472">Membrane</keyword>
<proteinExistence type="inferred from homology"/>